<dbReference type="SUPFAM" id="SSF53335">
    <property type="entry name" value="S-adenosyl-L-methionine-dependent methyltransferases"/>
    <property type="match status" value="1"/>
</dbReference>
<evidence type="ECO:0000256" key="3">
    <source>
        <dbReference type="ARBA" id="ARBA00022679"/>
    </source>
</evidence>
<dbReference type="PANTHER" id="PTHR44942">
    <property type="entry name" value="METHYLTRANSF_11 DOMAIN-CONTAINING PROTEIN"/>
    <property type="match status" value="1"/>
</dbReference>
<evidence type="ECO:0000256" key="2">
    <source>
        <dbReference type="ARBA" id="ARBA00022603"/>
    </source>
</evidence>
<dbReference type="GO" id="GO:0032259">
    <property type="term" value="P:methylation"/>
    <property type="evidence" value="ECO:0007669"/>
    <property type="project" value="UniProtKB-KW"/>
</dbReference>
<dbReference type="InterPro" id="IPR051052">
    <property type="entry name" value="Diverse_substrate_MTase"/>
</dbReference>
<dbReference type="RefSeq" id="WP_039740586.1">
    <property type="nucleotide sequence ID" value="NZ_CP009788.1"/>
</dbReference>
<protein>
    <submittedName>
        <fullName evidence="5">SAM-dependent methyltransferase</fullName>
    </submittedName>
</protein>
<dbReference type="STRING" id="345632.GPICK_03600"/>
<evidence type="ECO:0000313" key="5">
    <source>
        <dbReference type="EMBL" id="AJE02581.1"/>
    </source>
</evidence>
<dbReference type="EMBL" id="CP009788">
    <property type="protein sequence ID" value="AJE02581.1"/>
    <property type="molecule type" value="Genomic_DNA"/>
</dbReference>
<organism evidence="5 6">
    <name type="scientific">Geobacter pickeringii</name>
    <dbReference type="NCBI Taxonomy" id="345632"/>
    <lineage>
        <taxon>Bacteria</taxon>
        <taxon>Pseudomonadati</taxon>
        <taxon>Thermodesulfobacteriota</taxon>
        <taxon>Desulfuromonadia</taxon>
        <taxon>Geobacterales</taxon>
        <taxon>Geobacteraceae</taxon>
        <taxon>Geobacter</taxon>
    </lineage>
</organism>
<evidence type="ECO:0000256" key="1">
    <source>
        <dbReference type="ARBA" id="ARBA00008361"/>
    </source>
</evidence>
<dbReference type="CDD" id="cd02440">
    <property type="entry name" value="AdoMet_MTases"/>
    <property type="match status" value="1"/>
</dbReference>
<dbReference type="Proteomes" id="UP000057609">
    <property type="component" value="Chromosome"/>
</dbReference>
<keyword evidence="3 5" id="KW-0808">Transferase</keyword>
<dbReference type="Pfam" id="PF08241">
    <property type="entry name" value="Methyltransf_11"/>
    <property type="match status" value="1"/>
</dbReference>
<accession>A0A0B5BET6</accession>
<dbReference type="GO" id="GO:0008757">
    <property type="term" value="F:S-adenosylmethionine-dependent methyltransferase activity"/>
    <property type="evidence" value="ECO:0007669"/>
    <property type="project" value="InterPro"/>
</dbReference>
<reference evidence="5 6" key="1">
    <citation type="journal article" date="2015" name="Genome Announc.">
        <title>Complete Genome of Geobacter pickeringii G13T, a Metal-Reducing Isolate from Sedimentary Kaolin Deposits.</title>
        <authorList>
            <person name="Badalamenti J.P."/>
            <person name="Bond D.R."/>
        </authorList>
    </citation>
    <scope>NUCLEOTIDE SEQUENCE [LARGE SCALE GENOMIC DNA]</scope>
    <source>
        <strain evidence="5 6">G13</strain>
    </source>
</reference>
<proteinExistence type="inferred from homology"/>
<comment type="similarity">
    <text evidence="1">Belongs to the methyltransferase superfamily.</text>
</comment>
<dbReference type="InterPro" id="IPR029063">
    <property type="entry name" value="SAM-dependent_MTases_sf"/>
</dbReference>
<dbReference type="HOGENOM" id="CLU_049344_5_1_7"/>
<keyword evidence="6" id="KW-1185">Reference proteome</keyword>
<evidence type="ECO:0000259" key="4">
    <source>
        <dbReference type="Pfam" id="PF08241"/>
    </source>
</evidence>
<evidence type="ECO:0000313" key="6">
    <source>
        <dbReference type="Proteomes" id="UP000057609"/>
    </source>
</evidence>
<dbReference type="AlphaFoldDB" id="A0A0B5BET6"/>
<dbReference type="OrthoDB" id="9797252at2"/>
<dbReference type="InterPro" id="IPR013216">
    <property type="entry name" value="Methyltransf_11"/>
</dbReference>
<sequence>MTMPFKNYFSTGSDAYRTFRPGYPPELFSWLAGLPPRRDAALDCGCGTGQASVALAEHFATVYAVDPSAAQIENARPCERVDYRVAPAEATGLPDGCVDLVIAAQALHWFDFDRFYPEVRRVARHGGVFAAFTYGLLAIDGEIDRVIGRFYRDTIGPYWPPERAHVDAGYRTLPFPFAEIATPSFGMTAEWELGHLMGYLATWSAVAEYRRLTGGDPLPALAEELSPLWGRPGTARPVSWPLVLRAGTIHP</sequence>
<feature type="domain" description="Methyltransferase type 11" evidence="4">
    <location>
        <begin position="42"/>
        <end position="130"/>
    </location>
</feature>
<gene>
    <name evidence="5" type="ORF">GPICK_03600</name>
</gene>
<dbReference type="Gene3D" id="3.40.50.150">
    <property type="entry name" value="Vaccinia Virus protein VP39"/>
    <property type="match status" value="1"/>
</dbReference>
<name>A0A0B5BET6_9BACT</name>
<dbReference type="KEGG" id="gpi:GPICK_03600"/>
<dbReference type="PANTHER" id="PTHR44942:SF4">
    <property type="entry name" value="METHYLTRANSFERASE TYPE 11 DOMAIN-CONTAINING PROTEIN"/>
    <property type="match status" value="1"/>
</dbReference>
<keyword evidence="2 5" id="KW-0489">Methyltransferase</keyword>